<evidence type="ECO:0000256" key="7">
    <source>
        <dbReference type="SAM" id="MobiDB-lite"/>
    </source>
</evidence>
<evidence type="ECO:0000259" key="11">
    <source>
        <dbReference type="Pfam" id="PF21902"/>
    </source>
</evidence>
<comment type="subcellular location">
    <subcellularLocation>
        <location evidence="1">Membrane</location>
        <topology evidence="1">Multi-pass membrane protein</topology>
    </subcellularLocation>
</comment>
<evidence type="ECO:0000313" key="13">
    <source>
        <dbReference type="Proteomes" id="UP001165063"/>
    </source>
</evidence>
<comment type="caution">
    <text evidence="12">The sequence shown here is derived from an EMBL/GenBank/DDBJ whole genome shotgun (WGS) entry which is preliminary data.</text>
</comment>
<feature type="chain" id="PRO_5040928763" evidence="9">
    <location>
        <begin position="21"/>
        <end position="589"/>
    </location>
</feature>
<dbReference type="GO" id="GO:0042147">
    <property type="term" value="P:retrograde transport, endosome to Golgi"/>
    <property type="evidence" value="ECO:0007669"/>
    <property type="project" value="TreeGrafter"/>
</dbReference>
<organism evidence="12 13">
    <name type="scientific">Ambrosiozyma monospora</name>
    <name type="common">Yeast</name>
    <name type="synonym">Endomycopsis monosporus</name>
    <dbReference type="NCBI Taxonomy" id="43982"/>
    <lineage>
        <taxon>Eukaryota</taxon>
        <taxon>Fungi</taxon>
        <taxon>Dikarya</taxon>
        <taxon>Ascomycota</taxon>
        <taxon>Saccharomycotina</taxon>
        <taxon>Pichiomycetes</taxon>
        <taxon>Pichiales</taxon>
        <taxon>Pichiaceae</taxon>
        <taxon>Ambrosiozyma</taxon>
    </lineage>
</organism>
<keyword evidence="5 8" id="KW-1133">Transmembrane helix</keyword>
<gene>
    <name evidence="12" type="ORF">Amon01_000258300</name>
</gene>
<evidence type="ECO:0000256" key="5">
    <source>
        <dbReference type="ARBA" id="ARBA00022989"/>
    </source>
</evidence>
<evidence type="ECO:0000259" key="10">
    <source>
        <dbReference type="Pfam" id="PF06814"/>
    </source>
</evidence>
<evidence type="ECO:0000256" key="8">
    <source>
        <dbReference type="SAM" id="Phobius"/>
    </source>
</evidence>
<feature type="transmembrane region" description="Helical" evidence="8">
    <location>
        <begin position="191"/>
        <end position="211"/>
    </location>
</feature>
<dbReference type="AlphaFoldDB" id="A0A9W6YWW3"/>
<sequence>MRFSKFVPLLLAATIVPVAAEKAQLTADASEYCTGMYSKVDWGGNTDPFIRVKLEQFDTANPDTGNASISLIVFEYRDIDGLGVEDYSGSYARTRYLCTSSLLEQGLCEKSDLNKFIIRSNYTSILPIKQTVLTDYGTNDFSYVISKTGYYCVAAYNPRFDGDKVNNYKLTINFHNAFGNLPASEIPKLPLYGLLAVVYAVCLCVYMFQVFKHRSELLLLQKYLAAFFVFLTVENILIWSLYDVKNNNYKFPVPAGIKFYIFVISCLSAFKISFSLFLLLIISLGYGVVFPKLNRKVMLKCKIIAGLQFVFSVLFIWTSHYSSQAQPGTSTTDTSKATNSFESNSWLVIIFATPLAMLFVVFYFLILNAQQKTVKLLQEKRQIVKLNMYRTLFKLIFCSLLLMVFGFIVTSVLMFNDSLTDSIERLWKFNDVLIDVWPSFLYFIIFTGIAIIWRPTDSSYLLAASSQLPTSEGAAGADDDDDPANNVQPYDNLEQFGNEFEFDDLRSLESGVNEPGSGSGQQHANPFQHANKSTTALSSENPFADTNALSSKEIDDELEQQKKILKQSAKDSDFALDDDDAILADPGKK</sequence>
<keyword evidence="6 8" id="KW-0472">Membrane</keyword>
<feature type="transmembrane region" description="Helical" evidence="8">
    <location>
        <begin position="223"/>
        <end position="242"/>
    </location>
</feature>
<dbReference type="PANTHER" id="PTHR21229">
    <property type="entry name" value="LUNG SEVEN TRANSMEMBRANE RECEPTOR"/>
    <property type="match status" value="1"/>
</dbReference>
<dbReference type="Pfam" id="PF21902">
    <property type="entry name" value="PTM1-like_N"/>
    <property type="match status" value="1"/>
</dbReference>
<dbReference type="Pfam" id="PF06814">
    <property type="entry name" value="GOST_TM"/>
    <property type="match status" value="1"/>
</dbReference>
<feature type="region of interest" description="Disordered" evidence="7">
    <location>
        <begin position="508"/>
        <end position="527"/>
    </location>
</feature>
<comment type="similarity">
    <text evidence="2">Belongs to the LU7TM family.</text>
</comment>
<evidence type="ECO:0000313" key="12">
    <source>
        <dbReference type="EMBL" id="GMG22294.1"/>
    </source>
</evidence>
<proteinExistence type="inferred from homology"/>
<dbReference type="InterPro" id="IPR053937">
    <property type="entry name" value="GOST_TM"/>
</dbReference>
<dbReference type="InterPro" id="IPR009637">
    <property type="entry name" value="GPR107/GPR108-like"/>
</dbReference>
<feature type="transmembrane region" description="Helical" evidence="8">
    <location>
        <begin position="391"/>
        <end position="416"/>
    </location>
</feature>
<dbReference type="GO" id="GO:0005829">
    <property type="term" value="C:cytosol"/>
    <property type="evidence" value="ECO:0007669"/>
    <property type="project" value="GOC"/>
</dbReference>
<feature type="transmembrane region" description="Helical" evidence="8">
    <location>
        <begin position="346"/>
        <end position="370"/>
    </location>
</feature>
<dbReference type="GO" id="GO:0005794">
    <property type="term" value="C:Golgi apparatus"/>
    <property type="evidence" value="ECO:0007669"/>
    <property type="project" value="TreeGrafter"/>
</dbReference>
<feature type="region of interest" description="Disordered" evidence="7">
    <location>
        <begin position="560"/>
        <end position="589"/>
    </location>
</feature>
<keyword evidence="13" id="KW-1185">Reference proteome</keyword>
<keyword evidence="4 9" id="KW-0732">Signal</keyword>
<evidence type="ECO:0000256" key="3">
    <source>
        <dbReference type="ARBA" id="ARBA00022692"/>
    </source>
</evidence>
<dbReference type="GO" id="GO:0016020">
    <property type="term" value="C:membrane"/>
    <property type="evidence" value="ECO:0007669"/>
    <property type="project" value="UniProtKB-SubCell"/>
</dbReference>
<dbReference type="InterPro" id="IPR053938">
    <property type="entry name" value="PTM1-like_N"/>
</dbReference>
<keyword evidence="3 8" id="KW-0812">Transmembrane</keyword>
<feature type="domain" description="GOST seven transmembrane" evidence="10">
    <location>
        <begin position="187"/>
        <end position="459"/>
    </location>
</feature>
<dbReference type="PANTHER" id="PTHR21229:SF1">
    <property type="entry name" value="GH17801P"/>
    <property type="match status" value="1"/>
</dbReference>
<name>A0A9W6YWW3_AMBMO</name>
<accession>A0A9W6YWW3</accession>
<feature type="domain" description="PTM1-like N-terminal" evidence="11">
    <location>
        <begin position="30"/>
        <end position="176"/>
    </location>
</feature>
<dbReference type="Proteomes" id="UP001165063">
    <property type="component" value="Unassembled WGS sequence"/>
</dbReference>
<protein>
    <submittedName>
        <fullName evidence="12">Unnamed protein product</fullName>
    </submittedName>
</protein>
<evidence type="ECO:0000256" key="6">
    <source>
        <dbReference type="ARBA" id="ARBA00023136"/>
    </source>
</evidence>
<reference evidence="12" key="1">
    <citation type="submission" date="2023-04" db="EMBL/GenBank/DDBJ databases">
        <title>Ambrosiozyma monospora NBRC 1965.</title>
        <authorList>
            <person name="Ichikawa N."/>
            <person name="Sato H."/>
            <person name="Tonouchi N."/>
        </authorList>
    </citation>
    <scope>NUCLEOTIDE SEQUENCE</scope>
    <source>
        <strain evidence="12">NBRC 1965</strain>
    </source>
</reference>
<feature type="transmembrane region" description="Helical" evidence="8">
    <location>
        <begin position="436"/>
        <end position="453"/>
    </location>
</feature>
<dbReference type="EMBL" id="BSXU01000963">
    <property type="protein sequence ID" value="GMG22294.1"/>
    <property type="molecule type" value="Genomic_DNA"/>
</dbReference>
<evidence type="ECO:0000256" key="4">
    <source>
        <dbReference type="ARBA" id="ARBA00022729"/>
    </source>
</evidence>
<dbReference type="OrthoDB" id="19932at2759"/>
<feature type="signal peptide" evidence="9">
    <location>
        <begin position="1"/>
        <end position="20"/>
    </location>
</feature>
<feature type="transmembrane region" description="Helical" evidence="8">
    <location>
        <begin position="301"/>
        <end position="320"/>
    </location>
</feature>
<evidence type="ECO:0000256" key="1">
    <source>
        <dbReference type="ARBA" id="ARBA00004141"/>
    </source>
</evidence>
<evidence type="ECO:0000256" key="9">
    <source>
        <dbReference type="SAM" id="SignalP"/>
    </source>
</evidence>
<feature type="transmembrane region" description="Helical" evidence="8">
    <location>
        <begin position="262"/>
        <end position="289"/>
    </location>
</feature>
<evidence type="ECO:0000256" key="2">
    <source>
        <dbReference type="ARBA" id="ARBA00007883"/>
    </source>
</evidence>